<dbReference type="Proteomes" id="UP000217790">
    <property type="component" value="Unassembled WGS sequence"/>
</dbReference>
<keyword evidence="2" id="KW-1185">Reference proteome</keyword>
<evidence type="ECO:0000313" key="2">
    <source>
        <dbReference type="Proteomes" id="UP000217790"/>
    </source>
</evidence>
<dbReference type="InParanoid" id="A0A2H3DE39"/>
<dbReference type="AlphaFoldDB" id="A0A2H3DE39"/>
<organism evidence="1 2">
    <name type="scientific">Armillaria gallica</name>
    <name type="common">Bulbous honey fungus</name>
    <name type="synonym">Armillaria bulbosa</name>
    <dbReference type="NCBI Taxonomy" id="47427"/>
    <lineage>
        <taxon>Eukaryota</taxon>
        <taxon>Fungi</taxon>
        <taxon>Dikarya</taxon>
        <taxon>Basidiomycota</taxon>
        <taxon>Agaricomycotina</taxon>
        <taxon>Agaricomycetes</taxon>
        <taxon>Agaricomycetidae</taxon>
        <taxon>Agaricales</taxon>
        <taxon>Marasmiineae</taxon>
        <taxon>Physalacriaceae</taxon>
        <taxon>Armillaria</taxon>
    </lineage>
</organism>
<proteinExistence type="predicted"/>
<dbReference type="EMBL" id="KZ293670">
    <property type="protein sequence ID" value="PBK89118.1"/>
    <property type="molecule type" value="Genomic_DNA"/>
</dbReference>
<gene>
    <name evidence="1" type="ORF">ARMGADRAFT_1033674</name>
</gene>
<dbReference type="OrthoDB" id="3269456at2759"/>
<accession>A0A2H3DE39</accession>
<name>A0A2H3DE39_ARMGA</name>
<sequence length="113" mass="12981">MLDGMSMEKDDAENIWRLVKRGSDGSREEQVFTATGVIIAQDLCPVTREARMSQDKIRFLSQYVYISGMGSIAFKNTIIALKGIRQLGEREFQEDELEEWMQLTMQGHDAIEF</sequence>
<evidence type="ECO:0000313" key="1">
    <source>
        <dbReference type="EMBL" id="PBK89118.1"/>
    </source>
</evidence>
<protein>
    <submittedName>
        <fullName evidence="1">Uncharacterized protein</fullName>
    </submittedName>
</protein>
<reference evidence="2" key="1">
    <citation type="journal article" date="2017" name="Nat. Ecol. Evol.">
        <title>Genome expansion and lineage-specific genetic innovations in the forest pathogenic fungi Armillaria.</title>
        <authorList>
            <person name="Sipos G."/>
            <person name="Prasanna A.N."/>
            <person name="Walter M.C."/>
            <person name="O'Connor E."/>
            <person name="Balint B."/>
            <person name="Krizsan K."/>
            <person name="Kiss B."/>
            <person name="Hess J."/>
            <person name="Varga T."/>
            <person name="Slot J."/>
            <person name="Riley R."/>
            <person name="Boka B."/>
            <person name="Rigling D."/>
            <person name="Barry K."/>
            <person name="Lee J."/>
            <person name="Mihaltcheva S."/>
            <person name="LaButti K."/>
            <person name="Lipzen A."/>
            <person name="Waldron R."/>
            <person name="Moloney N.M."/>
            <person name="Sperisen C."/>
            <person name="Kredics L."/>
            <person name="Vagvoelgyi C."/>
            <person name="Patrignani A."/>
            <person name="Fitzpatrick D."/>
            <person name="Nagy I."/>
            <person name="Doyle S."/>
            <person name="Anderson J.B."/>
            <person name="Grigoriev I.V."/>
            <person name="Gueldener U."/>
            <person name="Muensterkoetter M."/>
            <person name="Nagy L.G."/>
        </authorList>
    </citation>
    <scope>NUCLEOTIDE SEQUENCE [LARGE SCALE GENOMIC DNA]</scope>
    <source>
        <strain evidence="2">Ar21-2</strain>
    </source>
</reference>